<dbReference type="RefSeq" id="WP_140999490.1">
    <property type="nucleotide sequence ID" value="NZ_VDCZ01000020.1"/>
</dbReference>
<evidence type="ECO:0000313" key="2">
    <source>
        <dbReference type="Proteomes" id="UP000431264"/>
    </source>
</evidence>
<dbReference type="Pfam" id="PF14060">
    <property type="entry name" value="DUF4252"/>
    <property type="match status" value="1"/>
</dbReference>
<dbReference type="EMBL" id="WQLW01000020">
    <property type="protein sequence ID" value="MVO11060.1"/>
    <property type="molecule type" value="Genomic_DNA"/>
</dbReference>
<keyword evidence="2" id="KW-1185">Reference proteome</keyword>
<dbReference type="AlphaFoldDB" id="A0A6I4IW56"/>
<dbReference type="InterPro" id="IPR025348">
    <property type="entry name" value="DUF4252"/>
</dbReference>
<evidence type="ECO:0000313" key="1">
    <source>
        <dbReference type="EMBL" id="MVO11060.1"/>
    </source>
</evidence>
<accession>A0A6I4IW56</accession>
<dbReference type="Proteomes" id="UP000431264">
    <property type="component" value="Unassembled WGS sequence"/>
</dbReference>
<reference evidence="2" key="1">
    <citation type="submission" date="2019-05" db="EMBL/GenBank/DDBJ databases">
        <title>Flavobacterium profundi sp. nov., isolated from a deep-sea seamount.</title>
        <authorList>
            <person name="Zhang D.-C."/>
        </authorList>
    </citation>
    <scope>NUCLEOTIDE SEQUENCE [LARGE SCALE GENOMIC DNA]</scope>
    <source>
        <strain evidence="2">TP390</strain>
    </source>
</reference>
<organism evidence="1 2">
    <name type="scientific">Flavobacterium profundi</name>
    <dbReference type="NCBI Taxonomy" id="1774945"/>
    <lineage>
        <taxon>Bacteria</taxon>
        <taxon>Pseudomonadati</taxon>
        <taxon>Bacteroidota</taxon>
        <taxon>Flavobacteriia</taxon>
        <taxon>Flavobacteriales</taxon>
        <taxon>Flavobacteriaceae</taxon>
        <taxon>Flavobacterium</taxon>
    </lineage>
</organism>
<proteinExistence type="predicted"/>
<gene>
    <name evidence="1" type="ORF">GOQ30_17950</name>
</gene>
<dbReference type="OrthoDB" id="705638at2"/>
<sequence>MRNLILSIVFIAFTSVTFSQSVFDKYEDKDNVTTVIVNKKMFELMSKVKVDVKDSEAQQYMDLLKKLENLKVFMTGDAKLAGDMKGTVTSYLKSNPLEELMRVNDDGKKVNIYVKSGASANIVKELLMFIESPGDKDNQAIVLSLTGNFNLDEISALTEKMNLPGGKELKKASKK</sequence>
<protein>
    <submittedName>
        <fullName evidence="1">DUF4252 domain-containing protein</fullName>
    </submittedName>
</protein>
<name>A0A6I4IW56_9FLAO</name>
<comment type="caution">
    <text evidence="1">The sequence shown here is derived from an EMBL/GenBank/DDBJ whole genome shotgun (WGS) entry which is preliminary data.</text>
</comment>